<reference evidence="1 2" key="1">
    <citation type="journal article" date="2013" name="Genome Announc.">
        <title>Draft Genome Sequence of Arcticibacter svalbardensis Strain MN12-7T, a Member of the Family Sphingobacteriaceae Isolated from an Arctic Soil Sample.</title>
        <authorList>
            <person name="Shivaji S."/>
            <person name="Ara S."/>
            <person name="Prasad S."/>
            <person name="Manasa B.P."/>
            <person name="Begum Z."/>
            <person name="Singh A."/>
            <person name="Kumar Pinnaka A."/>
        </authorList>
    </citation>
    <scope>NUCLEOTIDE SEQUENCE [LARGE SCALE GENOMIC DNA]</scope>
    <source>
        <strain evidence="1 2">MN12-7</strain>
    </source>
</reference>
<proteinExistence type="predicted"/>
<dbReference type="EMBL" id="AQPN01000107">
    <property type="protein sequence ID" value="EOR93671.1"/>
    <property type="molecule type" value="Genomic_DNA"/>
</dbReference>
<keyword evidence="2" id="KW-1185">Reference proteome</keyword>
<comment type="caution">
    <text evidence="1">The sequence shown here is derived from an EMBL/GenBank/DDBJ whole genome shotgun (WGS) entry which is preliminary data.</text>
</comment>
<gene>
    <name evidence="1" type="ORF">ADIARSV_3180</name>
</gene>
<sequence length="49" mass="5727">MLCTDEYIIVKEDLGWEVARITEHHKYLNMNSKSSSINHLKTKPLLNVI</sequence>
<accession>R9GPP3</accession>
<name>R9GPP3_9SPHI</name>
<protein>
    <submittedName>
        <fullName evidence="1">Uncharacterized protein</fullName>
    </submittedName>
</protein>
<dbReference type="Proteomes" id="UP000014174">
    <property type="component" value="Unassembled WGS sequence"/>
</dbReference>
<evidence type="ECO:0000313" key="1">
    <source>
        <dbReference type="EMBL" id="EOR93671.1"/>
    </source>
</evidence>
<dbReference type="AlphaFoldDB" id="R9GPP3"/>
<organism evidence="1 2">
    <name type="scientific">Arcticibacter svalbardensis MN12-7</name>
    <dbReference type="NCBI Taxonomy" id="1150600"/>
    <lineage>
        <taxon>Bacteria</taxon>
        <taxon>Pseudomonadati</taxon>
        <taxon>Bacteroidota</taxon>
        <taxon>Sphingobacteriia</taxon>
        <taxon>Sphingobacteriales</taxon>
        <taxon>Sphingobacteriaceae</taxon>
        <taxon>Arcticibacter</taxon>
    </lineage>
</organism>
<evidence type="ECO:0000313" key="2">
    <source>
        <dbReference type="Proteomes" id="UP000014174"/>
    </source>
</evidence>